<evidence type="ECO:0000313" key="3">
    <source>
        <dbReference type="Proteomes" id="UP001239445"/>
    </source>
</evidence>
<keyword evidence="3" id="KW-1185">Reference proteome</keyword>
<feature type="compositionally biased region" description="Basic residues" evidence="1">
    <location>
        <begin position="36"/>
        <end position="49"/>
    </location>
</feature>
<feature type="region of interest" description="Disordered" evidence="1">
    <location>
        <begin position="1"/>
        <end position="157"/>
    </location>
</feature>
<name>A0AAJ0BJN3_9PEZI</name>
<evidence type="ECO:0000256" key="1">
    <source>
        <dbReference type="SAM" id="MobiDB-lite"/>
    </source>
</evidence>
<organism evidence="2 3">
    <name type="scientific">Echria macrotheca</name>
    <dbReference type="NCBI Taxonomy" id="438768"/>
    <lineage>
        <taxon>Eukaryota</taxon>
        <taxon>Fungi</taxon>
        <taxon>Dikarya</taxon>
        <taxon>Ascomycota</taxon>
        <taxon>Pezizomycotina</taxon>
        <taxon>Sordariomycetes</taxon>
        <taxon>Sordariomycetidae</taxon>
        <taxon>Sordariales</taxon>
        <taxon>Schizotheciaceae</taxon>
        <taxon>Echria</taxon>
    </lineage>
</organism>
<proteinExistence type="predicted"/>
<reference evidence="2" key="1">
    <citation type="submission" date="2023-06" db="EMBL/GenBank/DDBJ databases">
        <title>Genome-scale phylogeny and comparative genomics of the fungal order Sordariales.</title>
        <authorList>
            <consortium name="Lawrence Berkeley National Laboratory"/>
            <person name="Hensen N."/>
            <person name="Bonometti L."/>
            <person name="Westerberg I."/>
            <person name="Brannstrom I.O."/>
            <person name="Guillou S."/>
            <person name="Cros-Aarteil S."/>
            <person name="Calhoun S."/>
            <person name="Haridas S."/>
            <person name="Kuo A."/>
            <person name="Mondo S."/>
            <person name="Pangilinan J."/>
            <person name="Riley R."/>
            <person name="Labutti K."/>
            <person name="Andreopoulos B."/>
            <person name="Lipzen A."/>
            <person name="Chen C."/>
            <person name="Yanf M."/>
            <person name="Daum C."/>
            <person name="Ng V."/>
            <person name="Clum A."/>
            <person name="Steindorff A."/>
            <person name="Ohm R."/>
            <person name="Martin F."/>
            <person name="Silar P."/>
            <person name="Natvig D."/>
            <person name="Lalanne C."/>
            <person name="Gautier V."/>
            <person name="Ament-Velasquez S.L."/>
            <person name="Kruys A."/>
            <person name="Hutchinson M.I."/>
            <person name="Powell A.J."/>
            <person name="Barry K."/>
            <person name="Miller A.N."/>
            <person name="Grigoriev I.V."/>
            <person name="Debuchy R."/>
            <person name="Gladieux P."/>
            <person name="Thoren M.H."/>
            <person name="Johannesson H."/>
        </authorList>
    </citation>
    <scope>NUCLEOTIDE SEQUENCE</scope>
    <source>
        <strain evidence="2">PSN4</strain>
    </source>
</reference>
<dbReference type="EMBL" id="MU839828">
    <property type="protein sequence ID" value="KAK1759421.1"/>
    <property type="molecule type" value="Genomic_DNA"/>
</dbReference>
<dbReference type="AlphaFoldDB" id="A0AAJ0BJN3"/>
<sequence>MDGEERQITSGGTSRTGYWAEREVRPIEEATTRAINIKRWKRRRRRQSAKSKNGGRGSSQDGTDVDQLPISADATSPKTPLQLLGPTSIGPLPPISPYLTEEAHVLSLQRPPVTPEEPKDSPGWPSPRPRESSLPEGLELPSPETVSPSIPSTETHSFFSWTKGLSNARLKNREARNAI</sequence>
<comment type="caution">
    <text evidence="2">The sequence shown here is derived from an EMBL/GenBank/DDBJ whole genome shotgun (WGS) entry which is preliminary data.</text>
</comment>
<feature type="compositionally biased region" description="Polar residues" evidence="1">
    <location>
        <begin position="144"/>
        <end position="157"/>
    </location>
</feature>
<gene>
    <name evidence="2" type="ORF">QBC47DRAFT_437137</name>
</gene>
<dbReference type="Proteomes" id="UP001239445">
    <property type="component" value="Unassembled WGS sequence"/>
</dbReference>
<evidence type="ECO:0000313" key="2">
    <source>
        <dbReference type="EMBL" id="KAK1759421.1"/>
    </source>
</evidence>
<protein>
    <submittedName>
        <fullName evidence="2">Uncharacterized protein</fullName>
    </submittedName>
</protein>
<feature type="compositionally biased region" description="Basic and acidic residues" evidence="1">
    <location>
        <begin position="20"/>
        <end position="31"/>
    </location>
</feature>
<accession>A0AAJ0BJN3</accession>